<evidence type="ECO:0000256" key="6">
    <source>
        <dbReference type="ARBA" id="ARBA00023239"/>
    </source>
</evidence>
<dbReference type="InterPro" id="IPR035904">
    <property type="entry name" value="Chorismate_synth_AroC_sf"/>
</dbReference>
<dbReference type="STRING" id="35608.A0A2U1NPQ1"/>
<sequence>MIVAIDVVRVRGDSVGGVVTCIVRNLPDVHLLTCSLIIGTSKSTWQGLGSPVFDKPEAELAKTTLSIPATKGFEFGSGFEGISSSLEDKHVMG</sequence>
<evidence type="ECO:0000313" key="8">
    <source>
        <dbReference type="Proteomes" id="UP000245207"/>
    </source>
</evidence>
<evidence type="ECO:0000256" key="3">
    <source>
        <dbReference type="ARBA" id="ARBA00013036"/>
    </source>
</evidence>
<organism evidence="7 8">
    <name type="scientific">Artemisia annua</name>
    <name type="common">Sweet wormwood</name>
    <dbReference type="NCBI Taxonomy" id="35608"/>
    <lineage>
        <taxon>Eukaryota</taxon>
        <taxon>Viridiplantae</taxon>
        <taxon>Streptophyta</taxon>
        <taxon>Embryophyta</taxon>
        <taxon>Tracheophyta</taxon>
        <taxon>Spermatophyta</taxon>
        <taxon>Magnoliopsida</taxon>
        <taxon>eudicotyledons</taxon>
        <taxon>Gunneridae</taxon>
        <taxon>Pentapetalae</taxon>
        <taxon>asterids</taxon>
        <taxon>campanulids</taxon>
        <taxon>Asterales</taxon>
        <taxon>Asteraceae</taxon>
        <taxon>Asteroideae</taxon>
        <taxon>Anthemideae</taxon>
        <taxon>Artemisiinae</taxon>
        <taxon>Artemisia</taxon>
    </lineage>
</organism>
<dbReference type="GO" id="GO:0009423">
    <property type="term" value="P:chorismate biosynthetic process"/>
    <property type="evidence" value="ECO:0007669"/>
    <property type="project" value="TreeGrafter"/>
</dbReference>
<accession>A0A2U1NPQ1</accession>
<dbReference type="AlphaFoldDB" id="A0A2U1NPQ1"/>
<name>A0A2U1NPQ1_ARTAN</name>
<dbReference type="GO" id="GO:0010181">
    <property type="term" value="F:FMN binding"/>
    <property type="evidence" value="ECO:0007669"/>
    <property type="project" value="TreeGrafter"/>
</dbReference>
<gene>
    <name evidence="7" type="ORF">CTI12_AA242020</name>
</gene>
<keyword evidence="6" id="KW-0456">Lyase</keyword>
<dbReference type="GO" id="GO:0004107">
    <property type="term" value="F:chorismate synthase activity"/>
    <property type="evidence" value="ECO:0007669"/>
    <property type="project" value="UniProtKB-EC"/>
</dbReference>
<comment type="similarity">
    <text evidence="2">Belongs to the chorismate synthase family.</text>
</comment>
<dbReference type="Gene3D" id="3.60.150.10">
    <property type="entry name" value="Chorismate synthase AroC"/>
    <property type="match status" value="1"/>
</dbReference>
<dbReference type="Pfam" id="PF01264">
    <property type="entry name" value="Chorismate_synt"/>
    <property type="match status" value="1"/>
</dbReference>
<dbReference type="SUPFAM" id="SSF103263">
    <property type="entry name" value="Chorismate synthase, AroC"/>
    <property type="match status" value="1"/>
</dbReference>
<dbReference type="EMBL" id="PKPP01002405">
    <property type="protein sequence ID" value="PWA75476.1"/>
    <property type="molecule type" value="Genomic_DNA"/>
</dbReference>
<keyword evidence="5" id="KW-0057">Aromatic amino acid biosynthesis</keyword>
<reference evidence="7 8" key="1">
    <citation type="journal article" date="2018" name="Mol. Plant">
        <title>The genome of Artemisia annua provides insight into the evolution of Asteraceae family and artemisinin biosynthesis.</title>
        <authorList>
            <person name="Shen Q."/>
            <person name="Zhang L."/>
            <person name="Liao Z."/>
            <person name="Wang S."/>
            <person name="Yan T."/>
            <person name="Shi P."/>
            <person name="Liu M."/>
            <person name="Fu X."/>
            <person name="Pan Q."/>
            <person name="Wang Y."/>
            <person name="Lv Z."/>
            <person name="Lu X."/>
            <person name="Zhang F."/>
            <person name="Jiang W."/>
            <person name="Ma Y."/>
            <person name="Chen M."/>
            <person name="Hao X."/>
            <person name="Li L."/>
            <person name="Tang Y."/>
            <person name="Lv G."/>
            <person name="Zhou Y."/>
            <person name="Sun X."/>
            <person name="Brodelius P.E."/>
            <person name="Rose J.K.C."/>
            <person name="Tang K."/>
        </authorList>
    </citation>
    <scope>NUCLEOTIDE SEQUENCE [LARGE SCALE GENOMIC DNA]</scope>
    <source>
        <strain evidence="8">cv. Huhao1</strain>
        <tissue evidence="7">Leaf</tissue>
    </source>
</reference>
<dbReference type="Proteomes" id="UP000245207">
    <property type="component" value="Unassembled WGS sequence"/>
</dbReference>
<evidence type="ECO:0000313" key="7">
    <source>
        <dbReference type="EMBL" id="PWA75476.1"/>
    </source>
</evidence>
<evidence type="ECO:0000256" key="2">
    <source>
        <dbReference type="ARBA" id="ARBA00008014"/>
    </source>
</evidence>
<protein>
    <recommendedName>
        <fullName evidence="3">chorismate synthase</fullName>
        <ecNumber evidence="3">4.2.3.5</ecNumber>
    </recommendedName>
</protein>
<dbReference type="PANTHER" id="PTHR21085:SF0">
    <property type="entry name" value="CHORISMATE SYNTHASE"/>
    <property type="match status" value="1"/>
</dbReference>
<dbReference type="GO" id="GO:0008652">
    <property type="term" value="P:amino acid biosynthetic process"/>
    <property type="evidence" value="ECO:0007669"/>
    <property type="project" value="UniProtKB-KW"/>
</dbReference>
<keyword evidence="8" id="KW-1185">Reference proteome</keyword>
<comment type="caution">
    <text evidence="7">The sequence shown here is derived from an EMBL/GenBank/DDBJ whole genome shotgun (WGS) entry which is preliminary data.</text>
</comment>
<proteinExistence type="inferred from homology"/>
<dbReference type="EC" id="4.2.3.5" evidence="3"/>
<evidence type="ECO:0000256" key="1">
    <source>
        <dbReference type="ARBA" id="ARBA00005044"/>
    </source>
</evidence>
<comment type="pathway">
    <text evidence="1">Metabolic intermediate biosynthesis; chorismate biosynthesis; chorismate from D-erythrose 4-phosphate and phosphoenolpyruvate: step 7/7.</text>
</comment>
<keyword evidence="4" id="KW-0028">Amino-acid biosynthesis</keyword>
<evidence type="ECO:0000256" key="5">
    <source>
        <dbReference type="ARBA" id="ARBA00023141"/>
    </source>
</evidence>
<dbReference type="PANTHER" id="PTHR21085">
    <property type="entry name" value="CHORISMATE SYNTHASE"/>
    <property type="match status" value="1"/>
</dbReference>
<evidence type="ECO:0000256" key="4">
    <source>
        <dbReference type="ARBA" id="ARBA00022605"/>
    </source>
</evidence>
<dbReference type="GO" id="GO:0005829">
    <property type="term" value="C:cytosol"/>
    <property type="evidence" value="ECO:0007669"/>
    <property type="project" value="TreeGrafter"/>
</dbReference>
<dbReference type="InterPro" id="IPR000453">
    <property type="entry name" value="Chorismate_synth"/>
</dbReference>
<dbReference type="GO" id="GO:0009073">
    <property type="term" value="P:aromatic amino acid family biosynthetic process"/>
    <property type="evidence" value="ECO:0007669"/>
    <property type="project" value="UniProtKB-KW"/>
</dbReference>